<accession>A0A3Q9EZS5</accession>
<evidence type="ECO:0000313" key="2">
    <source>
        <dbReference type="EMBL" id="AZQ39116.1"/>
    </source>
</evidence>
<dbReference type="EMBL" id="CP034539">
    <property type="protein sequence ID" value="AZQ39116.1"/>
    <property type="molecule type" value="Genomic_DNA"/>
</dbReference>
<evidence type="ECO:0000313" key="3">
    <source>
        <dbReference type="Proteomes" id="UP000280298"/>
    </source>
</evidence>
<name>A0A3Q9EZS5_9ACTN</name>
<sequence>MADAGVGHRQQPHRRPQLAPPRRAARPAARCIAIRHWDGYWFGTDRPWGDVFPHYWGALTATTLLWMRAQERAE</sequence>
<dbReference type="KEGG" id="scya:EJ357_41500"/>
<reference evidence="2 3" key="1">
    <citation type="journal article" date="2019" name="Int. J. Syst. Evol. Microbiol.">
        <title>Streptomyces cyaneochromogenes sp. nov., a blue pigment-producing actinomycete from manganese-contaminated soil.</title>
        <authorList>
            <person name="Tang X."/>
            <person name="Zhao J."/>
            <person name="Li K."/>
            <person name="Chen Z."/>
            <person name="Sun Y."/>
            <person name="Gao J."/>
        </authorList>
    </citation>
    <scope>NUCLEOTIDE SEQUENCE [LARGE SCALE GENOMIC DNA]</scope>
    <source>
        <strain evidence="2 3">MK-45</strain>
    </source>
</reference>
<organism evidence="2 3">
    <name type="scientific">Streptomyces cyaneochromogenes</name>
    <dbReference type="NCBI Taxonomy" id="2496836"/>
    <lineage>
        <taxon>Bacteria</taxon>
        <taxon>Bacillati</taxon>
        <taxon>Actinomycetota</taxon>
        <taxon>Actinomycetes</taxon>
        <taxon>Kitasatosporales</taxon>
        <taxon>Streptomycetaceae</taxon>
        <taxon>Streptomyces</taxon>
    </lineage>
</organism>
<dbReference type="OrthoDB" id="1991740at2"/>
<gene>
    <name evidence="2" type="ORF">EJ357_41500</name>
</gene>
<dbReference type="RefSeq" id="WP_126397089.1">
    <property type="nucleotide sequence ID" value="NZ_CP034539.1"/>
</dbReference>
<dbReference type="AlphaFoldDB" id="A0A3Q9EZS5"/>
<evidence type="ECO:0000256" key="1">
    <source>
        <dbReference type="SAM" id="MobiDB-lite"/>
    </source>
</evidence>
<feature type="region of interest" description="Disordered" evidence="1">
    <location>
        <begin position="1"/>
        <end position="24"/>
    </location>
</feature>
<proteinExistence type="predicted"/>
<protein>
    <submittedName>
        <fullName evidence="2">Uncharacterized protein</fullName>
    </submittedName>
</protein>
<dbReference type="Proteomes" id="UP000280298">
    <property type="component" value="Chromosome"/>
</dbReference>
<keyword evidence="3" id="KW-1185">Reference proteome</keyword>